<dbReference type="Gene3D" id="3.40.50.1460">
    <property type="match status" value="1"/>
</dbReference>
<dbReference type="InterPro" id="IPR001315">
    <property type="entry name" value="CARD"/>
</dbReference>
<feature type="active site" evidence="3">
    <location>
        <position position="263"/>
    </location>
</feature>
<dbReference type="Ensembl" id="ENSNMLT00000039435.1">
    <property type="protein sequence ID" value="ENSNMLP00000035406.1"/>
    <property type="gene ID" value="ENSNMLG00000021867.1"/>
</dbReference>
<dbReference type="PRINTS" id="PR00376">
    <property type="entry name" value="IL1BCENZYME"/>
</dbReference>
<evidence type="ECO:0000256" key="2">
    <source>
        <dbReference type="ARBA" id="ARBA00022703"/>
    </source>
</evidence>
<feature type="domain" description="CARD" evidence="7">
    <location>
        <begin position="1"/>
        <end position="78"/>
    </location>
</feature>
<accession>A0A8C6UJZ6</accession>
<dbReference type="PROSITE" id="PS50208">
    <property type="entry name" value="CASPASE_P20"/>
    <property type="match status" value="1"/>
</dbReference>
<evidence type="ECO:0000313" key="8">
    <source>
        <dbReference type="Ensembl" id="ENSNMLP00000035406.1"/>
    </source>
</evidence>
<dbReference type="PANTHER" id="PTHR48169:SF7">
    <property type="entry name" value="CASPASE 10"/>
    <property type="match status" value="1"/>
</dbReference>
<dbReference type="CDD" id="cd00032">
    <property type="entry name" value="CASc"/>
    <property type="match status" value="1"/>
</dbReference>
<keyword evidence="2" id="KW-0053">Apoptosis</keyword>
<dbReference type="PROSITE" id="PS01122">
    <property type="entry name" value="CASPASE_CYS"/>
    <property type="match status" value="1"/>
</dbReference>
<dbReference type="GO" id="GO:0004197">
    <property type="term" value="F:cysteine-type endopeptidase activity"/>
    <property type="evidence" value="ECO:0007669"/>
    <property type="project" value="InterPro"/>
</dbReference>
<dbReference type="SMART" id="SM00115">
    <property type="entry name" value="CASc"/>
    <property type="match status" value="1"/>
</dbReference>
<evidence type="ECO:0000259" key="7">
    <source>
        <dbReference type="PROSITE" id="PS50209"/>
    </source>
</evidence>
<evidence type="ECO:0000259" key="6">
    <source>
        <dbReference type="PROSITE" id="PS50208"/>
    </source>
</evidence>
<dbReference type="PIRSF" id="PIRSF038001">
    <property type="entry name" value="Caspase_ICE"/>
    <property type="match status" value="1"/>
</dbReference>
<evidence type="ECO:0000313" key="9">
    <source>
        <dbReference type="Proteomes" id="UP000694523"/>
    </source>
</evidence>
<evidence type="ECO:0000256" key="1">
    <source>
        <dbReference type="ARBA" id="ARBA00010134"/>
    </source>
</evidence>
<dbReference type="GO" id="GO:0006508">
    <property type="term" value="P:proteolysis"/>
    <property type="evidence" value="ECO:0007669"/>
    <property type="project" value="InterPro"/>
</dbReference>
<dbReference type="GO" id="GO:0042981">
    <property type="term" value="P:regulation of apoptotic process"/>
    <property type="evidence" value="ECO:0007669"/>
    <property type="project" value="InterPro"/>
</dbReference>
<dbReference type="SUPFAM" id="SSF52129">
    <property type="entry name" value="Caspase-like"/>
    <property type="match status" value="1"/>
</dbReference>
<dbReference type="InterPro" id="IPR011600">
    <property type="entry name" value="Pept_C14_caspase"/>
</dbReference>
<feature type="domain" description="Caspase family p20" evidence="6">
    <location>
        <begin position="119"/>
        <end position="267"/>
    </location>
</feature>
<dbReference type="InterPro" id="IPR015917">
    <property type="entry name" value="Pept_C14A"/>
</dbReference>
<dbReference type="SUPFAM" id="SSF47986">
    <property type="entry name" value="DEATH domain"/>
    <property type="match status" value="1"/>
</dbReference>
<feature type="active site" evidence="3">
    <location>
        <position position="220"/>
    </location>
</feature>
<reference evidence="8" key="1">
    <citation type="submission" date="2025-08" db="UniProtKB">
        <authorList>
            <consortium name="Ensembl"/>
        </authorList>
    </citation>
    <scope>IDENTIFICATION</scope>
</reference>
<dbReference type="Gene3D" id="1.10.533.10">
    <property type="entry name" value="Death Domain, Fas"/>
    <property type="match status" value="1"/>
</dbReference>
<keyword evidence="9" id="KW-1185">Reference proteome</keyword>
<dbReference type="GO" id="GO:0006915">
    <property type="term" value="P:apoptotic process"/>
    <property type="evidence" value="ECO:0007669"/>
    <property type="project" value="UniProtKB-KW"/>
</dbReference>
<dbReference type="PANTHER" id="PTHR48169">
    <property type="entry name" value="DED DOMAIN-CONTAINING PROTEIN"/>
    <property type="match status" value="1"/>
</dbReference>
<evidence type="ECO:0000259" key="5">
    <source>
        <dbReference type="PROSITE" id="PS50207"/>
    </source>
</evidence>
<dbReference type="PROSITE" id="PS50207">
    <property type="entry name" value="CASPASE_P10"/>
    <property type="match status" value="1"/>
</dbReference>
<organism evidence="8 9">
    <name type="scientific">Neogobius melanostomus</name>
    <name type="common">round goby</name>
    <dbReference type="NCBI Taxonomy" id="47308"/>
    <lineage>
        <taxon>Eukaryota</taxon>
        <taxon>Metazoa</taxon>
        <taxon>Chordata</taxon>
        <taxon>Craniata</taxon>
        <taxon>Vertebrata</taxon>
        <taxon>Euteleostomi</taxon>
        <taxon>Actinopterygii</taxon>
        <taxon>Neopterygii</taxon>
        <taxon>Teleostei</taxon>
        <taxon>Neoteleostei</taxon>
        <taxon>Acanthomorphata</taxon>
        <taxon>Gobiaria</taxon>
        <taxon>Gobiiformes</taxon>
        <taxon>Gobioidei</taxon>
        <taxon>Gobiidae</taxon>
        <taxon>Benthophilinae</taxon>
        <taxon>Neogobiini</taxon>
        <taxon>Neogobius</taxon>
    </lineage>
</organism>
<reference evidence="8" key="2">
    <citation type="submission" date="2025-09" db="UniProtKB">
        <authorList>
            <consortium name="Ensembl"/>
        </authorList>
    </citation>
    <scope>IDENTIFICATION</scope>
</reference>
<dbReference type="GO" id="GO:0005737">
    <property type="term" value="C:cytoplasm"/>
    <property type="evidence" value="ECO:0007669"/>
    <property type="project" value="UniProtKB-ARBA"/>
</dbReference>
<proteinExistence type="inferred from homology"/>
<evidence type="ECO:0000256" key="4">
    <source>
        <dbReference type="RuleBase" id="RU003971"/>
    </source>
</evidence>
<dbReference type="AlphaFoldDB" id="A0A8C6UJZ6"/>
<dbReference type="InterPro" id="IPR011029">
    <property type="entry name" value="DEATH-like_dom_sf"/>
</dbReference>
<dbReference type="InterPro" id="IPR033139">
    <property type="entry name" value="Caspase_cys_AS"/>
</dbReference>
<evidence type="ECO:0008006" key="10">
    <source>
        <dbReference type="Google" id="ProtNLM"/>
    </source>
</evidence>
<evidence type="ECO:0000256" key="3">
    <source>
        <dbReference type="PIRSR" id="PIRSR038001-1"/>
    </source>
</evidence>
<dbReference type="Pfam" id="PF00656">
    <property type="entry name" value="Peptidase_C14"/>
    <property type="match status" value="1"/>
</dbReference>
<dbReference type="InterPro" id="IPR029030">
    <property type="entry name" value="Caspase-like_dom_sf"/>
</dbReference>
<dbReference type="Proteomes" id="UP000694523">
    <property type="component" value="Unplaced"/>
</dbReference>
<sequence length="379" mass="42778">MFHINIIRRNKTALLDILSVDRRRILQKVQEHNLITNREYRNLNGIYKEDEEGHIVELLDKIMGKGDETCQHFLDLLETDDIKGTYPELKSLQLRHTSPAVTAPVQETCDEPYPVNTIPRGICLILNNINFENNELKKRRGSEKDAESLGEVFSWLGLRVLMCEDQTETEMSHILTCFSTLSDISELQKLSLKEWSNGFGDLQKPPPKHGDVFICCILSHGKKEVVFGTDKKTIPIKDVTRTFKSSNNSPLTGKPKIFLIQACQGNDYQRGVVEKDLETDEGSVGSVPEEADVLVAIATVENCASFRNTAKGSWFIQSLCQQLREGCSRGDDIHSILQCVNSDVSQKEGSNLPGLIKQMPEIRYTLRKKLLLSPFNTEA</sequence>
<comment type="similarity">
    <text evidence="1 4">Belongs to the peptidase C14A family.</text>
</comment>
<dbReference type="CDD" id="cd01671">
    <property type="entry name" value="CARD"/>
    <property type="match status" value="1"/>
</dbReference>
<dbReference type="InterPro" id="IPR001309">
    <property type="entry name" value="Pept_C14_p20"/>
</dbReference>
<protein>
    <recommendedName>
        <fullName evidence="10">Caspase-8</fullName>
    </recommendedName>
</protein>
<dbReference type="InterPro" id="IPR002138">
    <property type="entry name" value="Pept_C14_p10"/>
</dbReference>
<dbReference type="PROSITE" id="PS50209">
    <property type="entry name" value="CARD"/>
    <property type="match status" value="1"/>
</dbReference>
<feature type="domain" description="Caspase family p10" evidence="5">
    <location>
        <begin position="283"/>
        <end position="374"/>
    </location>
</feature>
<dbReference type="GO" id="GO:0051604">
    <property type="term" value="P:protein maturation"/>
    <property type="evidence" value="ECO:0007669"/>
    <property type="project" value="UniProtKB-ARBA"/>
</dbReference>
<name>A0A8C6UJZ6_9GOBI</name>